<evidence type="ECO:0000256" key="2">
    <source>
        <dbReference type="ARBA" id="ARBA00023157"/>
    </source>
</evidence>
<evidence type="ECO:0000313" key="4">
    <source>
        <dbReference type="Proteomes" id="UP001196413"/>
    </source>
</evidence>
<reference evidence="3" key="1">
    <citation type="submission" date="2021-06" db="EMBL/GenBank/DDBJ databases">
        <title>Parelaphostrongylus tenuis whole genome reference sequence.</title>
        <authorList>
            <person name="Garwood T.J."/>
            <person name="Larsen P.A."/>
            <person name="Fountain-Jones N.M."/>
            <person name="Garbe J.R."/>
            <person name="Macchietto M.G."/>
            <person name="Kania S.A."/>
            <person name="Gerhold R.W."/>
            <person name="Richards J.E."/>
            <person name="Wolf T.M."/>
        </authorList>
    </citation>
    <scope>NUCLEOTIDE SEQUENCE</scope>
    <source>
        <strain evidence="3">MNPRO001-30</strain>
        <tissue evidence="3">Meninges</tissue>
    </source>
</reference>
<dbReference type="SUPFAM" id="SSF82895">
    <property type="entry name" value="TSP-1 type 1 repeat"/>
    <property type="match status" value="5"/>
</dbReference>
<keyword evidence="1" id="KW-0677">Repeat</keyword>
<keyword evidence="4" id="KW-1185">Reference proteome</keyword>
<dbReference type="InterPro" id="IPR000884">
    <property type="entry name" value="TSP1_rpt"/>
</dbReference>
<sequence length="337" mass="36932">MIDSKFPSTLPAEHNVIIGRDHSSKAHHVLLGSVKHGPTGANGQRALEAAECEGKDFEVQACDAGPCPEWEEWNEWSSCTASCGFGVALRKRACLGGAFGDSTCPGFSSEQRSCVGALCPLWASWVEWGACSVNCGVGTRRRHRTCQYGTDCPGPEEETIPCYGASCPVWTEWSEWTGCSVKCGPGQRTRTRECVTGEGAGSHECLGQNVETTLCEGMICCHWSHWCQWSICDRECGGGQSIRNRTCLNSQGNSDTNCNCAGDDRQQRECNSQPCSQQCSWTQWYEWSSCSTLNECEIGIKNRLRQCVGDPGCHCFGPSEEVHHCRGQYPCPTKRPC</sequence>
<gene>
    <name evidence="3" type="ORF">KIN20_007747</name>
</gene>
<dbReference type="AlphaFoldDB" id="A0AAD5MPH4"/>
<evidence type="ECO:0000256" key="1">
    <source>
        <dbReference type="ARBA" id="ARBA00022737"/>
    </source>
</evidence>
<proteinExistence type="predicted"/>
<accession>A0AAD5MPH4</accession>
<dbReference type="Pfam" id="PF00090">
    <property type="entry name" value="TSP_1"/>
    <property type="match status" value="5"/>
</dbReference>
<protein>
    <submittedName>
        <fullName evidence="3">Uncharacterized protein</fullName>
    </submittedName>
</protein>
<dbReference type="SMART" id="SM00209">
    <property type="entry name" value="TSP1"/>
    <property type="match status" value="5"/>
</dbReference>
<dbReference type="EMBL" id="JAHQIW010001177">
    <property type="protein sequence ID" value="KAJ1351646.1"/>
    <property type="molecule type" value="Genomic_DNA"/>
</dbReference>
<dbReference type="Proteomes" id="UP001196413">
    <property type="component" value="Unassembled WGS sequence"/>
</dbReference>
<dbReference type="PANTHER" id="PTHR22906">
    <property type="entry name" value="PROPERDIN"/>
    <property type="match status" value="1"/>
</dbReference>
<comment type="caution">
    <text evidence="3">The sequence shown here is derived from an EMBL/GenBank/DDBJ whole genome shotgun (WGS) entry which is preliminary data.</text>
</comment>
<dbReference type="PROSITE" id="PS50092">
    <property type="entry name" value="TSP1"/>
    <property type="match status" value="5"/>
</dbReference>
<keyword evidence="2" id="KW-1015">Disulfide bond</keyword>
<dbReference type="InterPro" id="IPR052065">
    <property type="entry name" value="Compl_asym_regulator"/>
</dbReference>
<evidence type="ECO:0000313" key="3">
    <source>
        <dbReference type="EMBL" id="KAJ1351646.1"/>
    </source>
</evidence>
<organism evidence="3 4">
    <name type="scientific">Parelaphostrongylus tenuis</name>
    <name type="common">Meningeal worm</name>
    <dbReference type="NCBI Taxonomy" id="148309"/>
    <lineage>
        <taxon>Eukaryota</taxon>
        <taxon>Metazoa</taxon>
        <taxon>Ecdysozoa</taxon>
        <taxon>Nematoda</taxon>
        <taxon>Chromadorea</taxon>
        <taxon>Rhabditida</taxon>
        <taxon>Rhabditina</taxon>
        <taxon>Rhabditomorpha</taxon>
        <taxon>Strongyloidea</taxon>
        <taxon>Metastrongylidae</taxon>
        <taxon>Parelaphostrongylus</taxon>
    </lineage>
</organism>
<name>A0AAD5MPH4_PARTN</name>
<dbReference type="InterPro" id="IPR036383">
    <property type="entry name" value="TSP1_rpt_sf"/>
</dbReference>
<dbReference type="Gene3D" id="2.20.100.10">
    <property type="entry name" value="Thrombospondin type-1 (TSP1) repeat"/>
    <property type="match status" value="5"/>
</dbReference>